<dbReference type="Proteomes" id="UP000007110">
    <property type="component" value="Unassembled WGS sequence"/>
</dbReference>
<feature type="transmembrane region" description="Helical" evidence="6">
    <location>
        <begin position="86"/>
        <end position="109"/>
    </location>
</feature>
<keyword evidence="4 6" id="KW-0472">Membrane</keyword>
<name>A0A7M7HK87_STRPU</name>
<dbReference type="PANTHER" id="PTHR22911:SF6">
    <property type="entry name" value="SOLUTE CARRIER FAMILY 35 MEMBER G1"/>
    <property type="match status" value="1"/>
</dbReference>
<feature type="compositionally biased region" description="Basic and acidic residues" evidence="5">
    <location>
        <begin position="381"/>
        <end position="392"/>
    </location>
</feature>
<keyword evidence="3 6" id="KW-1133">Transmembrane helix</keyword>
<feature type="transmembrane region" description="Helical" evidence="6">
    <location>
        <begin position="146"/>
        <end position="165"/>
    </location>
</feature>
<evidence type="ECO:0000313" key="9">
    <source>
        <dbReference type="Proteomes" id="UP000007110"/>
    </source>
</evidence>
<dbReference type="OrthoDB" id="306876at2759"/>
<evidence type="ECO:0000256" key="1">
    <source>
        <dbReference type="ARBA" id="ARBA00004141"/>
    </source>
</evidence>
<feature type="transmembrane region" description="Helical" evidence="6">
    <location>
        <begin position="206"/>
        <end position="225"/>
    </location>
</feature>
<dbReference type="GeneID" id="100893328"/>
<keyword evidence="2 6" id="KW-0812">Transmembrane</keyword>
<evidence type="ECO:0000256" key="4">
    <source>
        <dbReference type="ARBA" id="ARBA00023136"/>
    </source>
</evidence>
<dbReference type="AlphaFoldDB" id="A0A7M7HK87"/>
<dbReference type="OMA" id="ASAKCAC"/>
<feature type="transmembrane region" description="Helical" evidence="6">
    <location>
        <begin position="268"/>
        <end position="290"/>
    </location>
</feature>
<dbReference type="GO" id="GO:0016020">
    <property type="term" value="C:membrane"/>
    <property type="evidence" value="ECO:0000318"/>
    <property type="project" value="GO_Central"/>
</dbReference>
<proteinExistence type="predicted"/>
<dbReference type="Pfam" id="PF00892">
    <property type="entry name" value="EamA"/>
    <property type="match status" value="2"/>
</dbReference>
<evidence type="ECO:0000256" key="5">
    <source>
        <dbReference type="SAM" id="MobiDB-lite"/>
    </source>
</evidence>
<sequence>MSLKTKSGDTIARAEHSVLQGIQNRGFEDDDDCVTCDEDGGDKGITTQTQGFVDSSASLDSKDVGESETQTNGNVRSSLNKVPQIGIWYTLTSAVIMALSGMIVIYLSGTLGPNQMVVSRMTIQLLCCLPVNAYRRVPFKHSRNAYLLLLLRSILGATNTSLIYITYQIMPVSSSKSIQYSAPVFAGLLGWILLRESCSFVDTLLSFLTLSGVLLIAQPSFLFANAESVEGASDAKVLGSILSLISAIMSASILIIMRKLGSYNMPSLTMLTFYSIYGACFSAFLTSIFQQWSLPGCGWDRMILLSNGIAHFSSQILIYLALKTERASTVALVHSSDILFSFTLEYLFFGVIPNYLTVIGAFVIIASFVGITLNKWRDSRNHKNEQHGKDEDSLSNISKS</sequence>
<evidence type="ECO:0000256" key="3">
    <source>
        <dbReference type="ARBA" id="ARBA00022989"/>
    </source>
</evidence>
<evidence type="ECO:0000256" key="6">
    <source>
        <dbReference type="SAM" id="Phobius"/>
    </source>
</evidence>
<protein>
    <recommendedName>
        <fullName evidence="7">EamA domain-containing protein</fullName>
    </recommendedName>
</protein>
<keyword evidence="9" id="KW-1185">Reference proteome</keyword>
<reference evidence="9" key="1">
    <citation type="submission" date="2015-02" db="EMBL/GenBank/DDBJ databases">
        <title>Genome sequencing for Strongylocentrotus purpuratus.</title>
        <authorList>
            <person name="Murali S."/>
            <person name="Liu Y."/>
            <person name="Vee V."/>
            <person name="English A."/>
            <person name="Wang M."/>
            <person name="Skinner E."/>
            <person name="Han Y."/>
            <person name="Muzny D.M."/>
            <person name="Worley K.C."/>
            <person name="Gibbs R.A."/>
        </authorList>
    </citation>
    <scope>NUCLEOTIDE SEQUENCE</scope>
</reference>
<organism evidence="8 9">
    <name type="scientific">Strongylocentrotus purpuratus</name>
    <name type="common">Purple sea urchin</name>
    <dbReference type="NCBI Taxonomy" id="7668"/>
    <lineage>
        <taxon>Eukaryota</taxon>
        <taxon>Metazoa</taxon>
        <taxon>Echinodermata</taxon>
        <taxon>Eleutherozoa</taxon>
        <taxon>Echinozoa</taxon>
        <taxon>Echinoidea</taxon>
        <taxon>Euechinoidea</taxon>
        <taxon>Echinacea</taxon>
        <taxon>Camarodonta</taxon>
        <taxon>Echinidea</taxon>
        <taxon>Strongylocentrotidae</taxon>
        <taxon>Strongylocentrotus</taxon>
    </lineage>
</organism>
<feature type="domain" description="EamA" evidence="7">
    <location>
        <begin position="85"/>
        <end position="217"/>
    </location>
</feature>
<evidence type="ECO:0000256" key="2">
    <source>
        <dbReference type="ARBA" id="ARBA00022692"/>
    </source>
</evidence>
<evidence type="ECO:0000259" key="7">
    <source>
        <dbReference type="Pfam" id="PF00892"/>
    </source>
</evidence>
<feature type="transmembrane region" description="Helical" evidence="6">
    <location>
        <begin position="237"/>
        <end position="256"/>
    </location>
</feature>
<reference evidence="8" key="2">
    <citation type="submission" date="2021-01" db="UniProtKB">
        <authorList>
            <consortium name="EnsemblMetazoa"/>
        </authorList>
    </citation>
    <scope>IDENTIFICATION</scope>
</reference>
<dbReference type="PANTHER" id="PTHR22911">
    <property type="entry name" value="ACYL-MALONYL CONDENSING ENZYME-RELATED"/>
    <property type="match status" value="1"/>
</dbReference>
<accession>A0A7M7HK87</accession>
<dbReference type="RefSeq" id="XP_011672134.1">
    <property type="nucleotide sequence ID" value="XM_011673832.2"/>
</dbReference>
<feature type="transmembrane region" description="Helical" evidence="6">
    <location>
        <begin position="355"/>
        <end position="373"/>
    </location>
</feature>
<dbReference type="InParanoid" id="A0A7M7HK87"/>
<dbReference type="KEGG" id="spu:100893328"/>
<evidence type="ECO:0000313" key="8">
    <source>
        <dbReference type="EnsemblMetazoa" id="XP_011672134"/>
    </source>
</evidence>
<feature type="region of interest" description="Disordered" evidence="5">
    <location>
        <begin position="381"/>
        <end position="400"/>
    </location>
</feature>
<feature type="transmembrane region" description="Helical" evidence="6">
    <location>
        <begin position="177"/>
        <end position="194"/>
    </location>
</feature>
<feature type="domain" description="EamA" evidence="7">
    <location>
        <begin position="238"/>
        <end position="372"/>
    </location>
</feature>
<dbReference type="InterPro" id="IPR000620">
    <property type="entry name" value="EamA_dom"/>
</dbReference>
<dbReference type="EnsemblMetazoa" id="XM_011673832">
    <property type="protein sequence ID" value="XP_011672134"/>
    <property type="gene ID" value="LOC100893328"/>
</dbReference>
<comment type="subcellular location">
    <subcellularLocation>
        <location evidence="1">Membrane</location>
        <topology evidence="1">Multi-pass membrane protein</topology>
    </subcellularLocation>
</comment>
<dbReference type="SUPFAM" id="SSF103481">
    <property type="entry name" value="Multidrug resistance efflux transporter EmrE"/>
    <property type="match status" value="2"/>
</dbReference>
<dbReference type="InterPro" id="IPR037185">
    <property type="entry name" value="EmrE-like"/>
</dbReference>